<dbReference type="AlphaFoldDB" id="A0A0L7KYP3"/>
<comment type="caution">
    <text evidence="4">The sequence shown here is derived from an EMBL/GenBank/DDBJ whole genome shotgun (WGS) entry which is preliminary data.</text>
</comment>
<feature type="domain" description="FP protein C-terminal" evidence="3">
    <location>
        <begin position="246"/>
        <end position="297"/>
    </location>
</feature>
<sequence length="300" mass="34402">MHSPPEKSSSVPDMQSIDETSPPAYVAAKTRRRNVNQAKRQEEVTLTQVQGMTAEIKNEMKELFDGLNVTQNVQINTVLAALTEIQQTNILVQTTITHLSEENVELKAKIQKMEMQAKNDKERIVLLENKFEDFQRTERKANVEIKNVPLKGDETKKDLHQMVFRLYKSLNVEVDRSDIADIIKTRKPKAERSTLIVELSNTFIKTDLLKAAKTYNLRNKTSKLSAKLMGLNAHPDTPIFISENLTPTASRLYFLARDFKTANNYKYCWTSYGKVYLRLDENTPIINVTNDAQIQQLVQK</sequence>
<organism evidence="4 5">
    <name type="scientific">Operophtera brumata</name>
    <name type="common">Winter moth</name>
    <name type="synonym">Phalaena brumata</name>
    <dbReference type="NCBI Taxonomy" id="104452"/>
    <lineage>
        <taxon>Eukaryota</taxon>
        <taxon>Metazoa</taxon>
        <taxon>Ecdysozoa</taxon>
        <taxon>Arthropoda</taxon>
        <taxon>Hexapoda</taxon>
        <taxon>Insecta</taxon>
        <taxon>Pterygota</taxon>
        <taxon>Neoptera</taxon>
        <taxon>Endopterygota</taxon>
        <taxon>Lepidoptera</taxon>
        <taxon>Glossata</taxon>
        <taxon>Ditrysia</taxon>
        <taxon>Geometroidea</taxon>
        <taxon>Geometridae</taxon>
        <taxon>Larentiinae</taxon>
        <taxon>Operophtera</taxon>
    </lineage>
</organism>
<dbReference type="Pfam" id="PF25298">
    <property type="entry name" value="Baculo_FP_2nd"/>
    <property type="match status" value="1"/>
</dbReference>
<evidence type="ECO:0000313" key="5">
    <source>
        <dbReference type="Proteomes" id="UP000037510"/>
    </source>
</evidence>
<dbReference type="Proteomes" id="UP000037510">
    <property type="component" value="Unassembled WGS sequence"/>
</dbReference>
<name>A0A0L7KYP3_OPEBR</name>
<feature type="region of interest" description="Disordered" evidence="2">
    <location>
        <begin position="1"/>
        <end position="24"/>
    </location>
</feature>
<evidence type="ECO:0000259" key="3">
    <source>
        <dbReference type="Pfam" id="PF25298"/>
    </source>
</evidence>
<dbReference type="InterPro" id="IPR057251">
    <property type="entry name" value="FP_C"/>
</dbReference>
<evidence type="ECO:0000313" key="4">
    <source>
        <dbReference type="EMBL" id="KOB68144.1"/>
    </source>
</evidence>
<reference evidence="4 5" key="1">
    <citation type="journal article" date="2015" name="Genome Biol. Evol.">
        <title>The genome of winter moth (Operophtera brumata) provides a genomic perspective on sexual dimorphism and phenology.</title>
        <authorList>
            <person name="Derks M.F."/>
            <person name="Smit S."/>
            <person name="Salis L."/>
            <person name="Schijlen E."/>
            <person name="Bossers A."/>
            <person name="Mateman C."/>
            <person name="Pijl A.S."/>
            <person name="de Ridder D."/>
            <person name="Groenen M.A."/>
            <person name="Visser M.E."/>
            <person name="Megens H.J."/>
        </authorList>
    </citation>
    <scope>NUCLEOTIDE SEQUENCE [LARGE SCALE GENOMIC DNA]</scope>
    <source>
        <strain evidence="4">WM2013NL</strain>
        <tissue evidence="4">Head and thorax</tissue>
    </source>
</reference>
<protein>
    <submittedName>
        <fullName evidence="4">Zinc finger DNA binding protein</fullName>
    </submittedName>
</protein>
<evidence type="ECO:0000256" key="1">
    <source>
        <dbReference type="SAM" id="Coils"/>
    </source>
</evidence>
<feature type="coiled-coil region" evidence="1">
    <location>
        <begin position="96"/>
        <end position="137"/>
    </location>
</feature>
<proteinExistence type="predicted"/>
<feature type="compositionally biased region" description="Polar residues" evidence="2">
    <location>
        <begin position="1"/>
        <end position="19"/>
    </location>
</feature>
<evidence type="ECO:0000256" key="2">
    <source>
        <dbReference type="SAM" id="MobiDB-lite"/>
    </source>
</evidence>
<keyword evidence="1" id="KW-0175">Coiled coil</keyword>
<dbReference type="EMBL" id="JTDY01004454">
    <property type="protein sequence ID" value="KOB68144.1"/>
    <property type="molecule type" value="Genomic_DNA"/>
</dbReference>
<keyword evidence="5" id="KW-1185">Reference proteome</keyword>
<gene>
    <name evidence="4" type="ORF">OBRU01_18745</name>
</gene>
<accession>A0A0L7KYP3</accession>